<protein>
    <submittedName>
        <fullName evidence="1">Uncharacterized protein</fullName>
    </submittedName>
</protein>
<gene>
    <name evidence="1" type="ORF">Bca52824_042356</name>
</gene>
<dbReference type="EMBL" id="JAAMPC010000009">
    <property type="protein sequence ID" value="KAG2295687.1"/>
    <property type="molecule type" value="Genomic_DNA"/>
</dbReference>
<dbReference type="AlphaFoldDB" id="A0A8X7RX84"/>
<evidence type="ECO:0000313" key="1">
    <source>
        <dbReference type="EMBL" id="KAG2295687.1"/>
    </source>
</evidence>
<name>A0A8X7RX84_BRACI</name>
<comment type="caution">
    <text evidence="1">The sequence shown here is derived from an EMBL/GenBank/DDBJ whole genome shotgun (WGS) entry which is preliminary data.</text>
</comment>
<proteinExistence type="predicted"/>
<reference evidence="1 2" key="1">
    <citation type="submission" date="2020-02" db="EMBL/GenBank/DDBJ databases">
        <authorList>
            <person name="Ma Q."/>
            <person name="Huang Y."/>
            <person name="Song X."/>
            <person name="Pei D."/>
        </authorList>
    </citation>
    <scope>NUCLEOTIDE SEQUENCE [LARGE SCALE GENOMIC DNA]</scope>
    <source>
        <strain evidence="1">Sxm20200214</strain>
        <tissue evidence="1">Leaf</tissue>
    </source>
</reference>
<organism evidence="1 2">
    <name type="scientific">Brassica carinata</name>
    <name type="common">Ethiopian mustard</name>
    <name type="synonym">Abyssinian cabbage</name>
    <dbReference type="NCBI Taxonomy" id="52824"/>
    <lineage>
        <taxon>Eukaryota</taxon>
        <taxon>Viridiplantae</taxon>
        <taxon>Streptophyta</taxon>
        <taxon>Embryophyta</taxon>
        <taxon>Tracheophyta</taxon>
        <taxon>Spermatophyta</taxon>
        <taxon>Magnoliopsida</taxon>
        <taxon>eudicotyledons</taxon>
        <taxon>Gunneridae</taxon>
        <taxon>Pentapetalae</taxon>
        <taxon>rosids</taxon>
        <taxon>malvids</taxon>
        <taxon>Brassicales</taxon>
        <taxon>Brassicaceae</taxon>
        <taxon>Brassiceae</taxon>
        <taxon>Brassica</taxon>
    </lineage>
</organism>
<sequence>MIYWIIRRRKEGLSDGRAPSRHSDLLFHKTDYGTLSTPEINSHGEEYDTLIISSLDWTAPWLIAPGQSHSQWAGVCISDMKGLTTDQ</sequence>
<evidence type="ECO:0000313" key="2">
    <source>
        <dbReference type="Proteomes" id="UP000886595"/>
    </source>
</evidence>
<accession>A0A8X7RX84</accession>
<dbReference type="Proteomes" id="UP000886595">
    <property type="component" value="Unassembled WGS sequence"/>
</dbReference>
<keyword evidence="2" id="KW-1185">Reference proteome</keyword>